<evidence type="ECO:0000256" key="8">
    <source>
        <dbReference type="SAM" id="SignalP"/>
    </source>
</evidence>
<sequence precursor="true">MIPEQRGLRRRYWLCSALLLGLLMFSQAAVLAQETESEVPAEAPNFLIYVFQASPTFFFLMLVISVYLVTLVFNNFTKLRLPKVVPQELVANIDAMLTEKRFKEAYEVVKADNSLFARALTAGVERLSHGFDRGMDALMTVAEDGRMEMEHRVSPVATIGAVAPMVGLLGTVLGMILAFQQIAQGGQPRPAELAKDIGLSLVTTLEGIVIAVPAIFFFSLFKNRVARLAFEVEQLGESYLWRFSRALEARGK</sequence>
<evidence type="ECO:0000256" key="2">
    <source>
        <dbReference type="ARBA" id="ARBA00022475"/>
    </source>
</evidence>
<keyword evidence="3 7" id="KW-0812">Transmembrane</keyword>
<feature type="transmembrane region" description="Helical" evidence="7">
    <location>
        <begin position="156"/>
        <end position="179"/>
    </location>
</feature>
<reference evidence="10 11" key="1">
    <citation type="submission" date="2019-02" db="EMBL/GenBank/DDBJ databases">
        <title>Deep-cultivation of Planctomycetes and their phenomic and genomic characterization uncovers novel biology.</title>
        <authorList>
            <person name="Wiegand S."/>
            <person name="Jogler M."/>
            <person name="Boedeker C."/>
            <person name="Pinto D."/>
            <person name="Vollmers J."/>
            <person name="Rivas-Marin E."/>
            <person name="Kohn T."/>
            <person name="Peeters S.H."/>
            <person name="Heuer A."/>
            <person name="Rast P."/>
            <person name="Oberbeckmann S."/>
            <person name="Bunk B."/>
            <person name="Jeske O."/>
            <person name="Meyerdierks A."/>
            <person name="Storesund J.E."/>
            <person name="Kallscheuer N."/>
            <person name="Luecker S."/>
            <person name="Lage O.M."/>
            <person name="Pohl T."/>
            <person name="Merkel B.J."/>
            <person name="Hornburger P."/>
            <person name="Mueller R.-W."/>
            <person name="Bruemmer F."/>
            <person name="Labrenz M."/>
            <person name="Spormann A.M."/>
            <person name="Op den Camp H."/>
            <person name="Overmann J."/>
            <person name="Amann R."/>
            <person name="Jetten M.S.M."/>
            <person name="Mascher T."/>
            <person name="Medema M.H."/>
            <person name="Devos D.P."/>
            <person name="Kaster A.-K."/>
            <person name="Ovreas L."/>
            <person name="Rohde M."/>
            <person name="Galperin M.Y."/>
            <person name="Jogler C."/>
        </authorList>
    </citation>
    <scope>NUCLEOTIDE SEQUENCE [LARGE SCALE GENOMIC DNA]</scope>
    <source>
        <strain evidence="10 11">Pan216</strain>
    </source>
</reference>
<organism evidence="10 11">
    <name type="scientific">Kolteria novifilia</name>
    <dbReference type="NCBI Taxonomy" id="2527975"/>
    <lineage>
        <taxon>Bacteria</taxon>
        <taxon>Pseudomonadati</taxon>
        <taxon>Planctomycetota</taxon>
        <taxon>Planctomycetia</taxon>
        <taxon>Kolteriales</taxon>
        <taxon>Kolteriaceae</taxon>
        <taxon>Kolteria</taxon>
    </lineage>
</organism>
<comment type="similarity">
    <text evidence="6">Belongs to the exbB/tolQ family.</text>
</comment>
<keyword evidence="8" id="KW-0732">Signal</keyword>
<feature type="transmembrane region" description="Helical" evidence="7">
    <location>
        <begin position="199"/>
        <end position="221"/>
    </location>
</feature>
<feature type="transmembrane region" description="Helical" evidence="7">
    <location>
        <begin position="48"/>
        <end position="73"/>
    </location>
</feature>
<evidence type="ECO:0000256" key="5">
    <source>
        <dbReference type="ARBA" id="ARBA00023136"/>
    </source>
</evidence>
<dbReference type="GO" id="GO:0005886">
    <property type="term" value="C:plasma membrane"/>
    <property type="evidence" value="ECO:0007669"/>
    <property type="project" value="UniProtKB-SubCell"/>
</dbReference>
<evidence type="ECO:0000313" key="10">
    <source>
        <dbReference type="EMBL" id="QDU59658.1"/>
    </source>
</evidence>
<comment type="subcellular location">
    <subcellularLocation>
        <location evidence="1">Cell membrane</location>
        <topology evidence="1">Multi-pass membrane protein</topology>
    </subcellularLocation>
    <subcellularLocation>
        <location evidence="6">Membrane</location>
        <topology evidence="6">Multi-pass membrane protein</topology>
    </subcellularLocation>
</comment>
<dbReference type="PANTHER" id="PTHR30625">
    <property type="entry name" value="PROTEIN TOLQ"/>
    <property type="match status" value="1"/>
</dbReference>
<keyword evidence="6" id="KW-0653">Protein transport</keyword>
<evidence type="ECO:0000256" key="4">
    <source>
        <dbReference type="ARBA" id="ARBA00022989"/>
    </source>
</evidence>
<keyword evidence="5 7" id="KW-0472">Membrane</keyword>
<evidence type="ECO:0000256" key="7">
    <source>
        <dbReference type="SAM" id="Phobius"/>
    </source>
</evidence>
<dbReference type="GO" id="GO:0017038">
    <property type="term" value="P:protein import"/>
    <property type="evidence" value="ECO:0007669"/>
    <property type="project" value="TreeGrafter"/>
</dbReference>
<gene>
    <name evidence="10" type="primary">exbB_1</name>
    <name evidence="10" type="ORF">Pan216_04890</name>
</gene>
<dbReference type="InterPro" id="IPR002898">
    <property type="entry name" value="MotA_ExbB_proton_chnl"/>
</dbReference>
<keyword evidence="4 7" id="KW-1133">Transmembrane helix</keyword>
<evidence type="ECO:0000256" key="1">
    <source>
        <dbReference type="ARBA" id="ARBA00004651"/>
    </source>
</evidence>
<evidence type="ECO:0000256" key="6">
    <source>
        <dbReference type="RuleBase" id="RU004057"/>
    </source>
</evidence>
<name>A0A518AY49_9BACT</name>
<feature type="signal peptide" evidence="8">
    <location>
        <begin position="1"/>
        <end position="32"/>
    </location>
</feature>
<dbReference type="OrthoDB" id="9809716at2"/>
<keyword evidence="6" id="KW-0813">Transport</keyword>
<accession>A0A518AY49</accession>
<keyword evidence="2" id="KW-1003">Cell membrane</keyword>
<protein>
    <submittedName>
        <fullName evidence="10">Biopolymer transport protein ExbB</fullName>
    </submittedName>
</protein>
<dbReference type="PANTHER" id="PTHR30625:SF17">
    <property type="entry name" value="TOLQ-RELATED"/>
    <property type="match status" value="1"/>
</dbReference>
<dbReference type="EMBL" id="CP036279">
    <property type="protein sequence ID" value="QDU59658.1"/>
    <property type="molecule type" value="Genomic_DNA"/>
</dbReference>
<evidence type="ECO:0000256" key="3">
    <source>
        <dbReference type="ARBA" id="ARBA00022692"/>
    </source>
</evidence>
<proteinExistence type="inferred from homology"/>
<feature type="chain" id="PRO_5022001566" evidence="8">
    <location>
        <begin position="33"/>
        <end position="252"/>
    </location>
</feature>
<dbReference type="KEGG" id="knv:Pan216_04890"/>
<dbReference type="RefSeq" id="WP_145254281.1">
    <property type="nucleotide sequence ID" value="NZ_CP036279.1"/>
</dbReference>
<feature type="domain" description="MotA/TolQ/ExbB proton channel" evidence="9">
    <location>
        <begin position="117"/>
        <end position="233"/>
    </location>
</feature>
<dbReference type="AlphaFoldDB" id="A0A518AY49"/>
<evidence type="ECO:0000313" key="11">
    <source>
        <dbReference type="Proteomes" id="UP000317093"/>
    </source>
</evidence>
<dbReference type="InterPro" id="IPR050790">
    <property type="entry name" value="ExbB/TolQ_transport"/>
</dbReference>
<keyword evidence="11" id="KW-1185">Reference proteome</keyword>
<dbReference type="Proteomes" id="UP000317093">
    <property type="component" value="Chromosome"/>
</dbReference>
<dbReference type="Pfam" id="PF01618">
    <property type="entry name" value="MotA_ExbB"/>
    <property type="match status" value="1"/>
</dbReference>
<evidence type="ECO:0000259" key="9">
    <source>
        <dbReference type="Pfam" id="PF01618"/>
    </source>
</evidence>